<evidence type="ECO:0000259" key="1">
    <source>
        <dbReference type="Pfam" id="PF02625"/>
    </source>
</evidence>
<evidence type="ECO:0000313" key="4">
    <source>
        <dbReference type="Proteomes" id="UP000681414"/>
    </source>
</evidence>
<feature type="domain" description="XdhC Rossmann" evidence="2">
    <location>
        <begin position="193"/>
        <end position="327"/>
    </location>
</feature>
<accession>A0A942YIX1</accession>
<gene>
    <name evidence="3" type="ORF">KHA97_17895</name>
</gene>
<protein>
    <submittedName>
        <fullName evidence="3">XdhC family protein</fullName>
    </submittedName>
</protein>
<keyword evidence="4" id="KW-1185">Reference proteome</keyword>
<dbReference type="AlphaFoldDB" id="A0A942YIX1"/>
<sequence>MDYLHEILNTLSEDNQPAVLAQIVNVDGSSYRKEGAWMLLKQDGTKIGLVSGGCLENDLKYRASELFYTGRAEIVQYDLSSEDDLSWGVGAGCNGVVSVLLRDIDENFRISVVWMKEQLTKMEPILYVQSMTQFDQYVFFNKKIKSSGHIPFEINEKFIEKLHTTPPFSHFAESTMLKKEPFFLQIIWPKPNLYIIGAGEDVRPFAHLAADMGYSIHILDWREAYVSEKYFPFAQSLLLGEPVQLLNEISLSKLDSIVIMTHDFQRDRKVLQCVKELQLFYIGILGSKKRSERLMGGEIPSWLHSPVGLKIGAEGPKEIAISIIAELIQSRRRKL</sequence>
<dbReference type="RefSeq" id="WP_213126130.1">
    <property type="nucleotide sequence ID" value="NZ_JAGYPG010000003.1"/>
</dbReference>
<dbReference type="InterPro" id="IPR052698">
    <property type="entry name" value="MoCofactor_Util/Proc"/>
</dbReference>
<dbReference type="Pfam" id="PF13478">
    <property type="entry name" value="XdhC_C"/>
    <property type="match status" value="1"/>
</dbReference>
<dbReference type="InterPro" id="IPR027051">
    <property type="entry name" value="XdhC_Rossmann_dom"/>
</dbReference>
<dbReference type="Pfam" id="PF02625">
    <property type="entry name" value="XdhC_CoxI"/>
    <property type="match status" value="1"/>
</dbReference>
<comment type="caution">
    <text evidence="3">The sequence shown here is derived from an EMBL/GenBank/DDBJ whole genome shotgun (WGS) entry which is preliminary data.</text>
</comment>
<proteinExistence type="predicted"/>
<dbReference type="InterPro" id="IPR003777">
    <property type="entry name" value="XdhC_CoxI"/>
</dbReference>
<dbReference type="Gene3D" id="3.40.50.720">
    <property type="entry name" value="NAD(P)-binding Rossmann-like Domain"/>
    <property type="match status" value="1"/>
</dbReference>
<evidence type="ECO:0000259" key="2">
    <source>
        <dbReference type="Pfam" id="PF13478"/>
    </source>
</evidence>
<evidence type="ECO:0000313" key="3">
    <source>
        <dbReference type="EMBL" id="MBS4196925.1"/>
    </source>
</evidence>
<dbReference type="PANTHER" id="PTHR30388">
    <property type="entry name" value="ALDEHYDE OXIDOREDUCTASE MOLYBDENUM COFACTOR ASSEMBLY PROTEIN"/>
    <property type="match status" value="1"/>
</dbReference>
<organism evidence="3 4">
    <name type="scientific">Lederbergia citri</name>
    <dbReference type="NCBI Taxonomy" id="2833580"/>
    <lineage>
        <taxon>Bacteria</taxon>
        <taxon>Bacillati</taxon>
        <taxon>Bacillota</taxon>
        <taxon>Bacilli</taxon>
        <taxon>Bacillales</taxon>
        <taxon>Bacillaceae</taxon>
        <taxon>Lederbergia</taxon>
    </lineage>
</organism>
<reference evidence="3 4" key="1">
    <citation type="submission" date="2021-05" db="EMBL/GenBank/DDBJ databases">
        <title>Novel Bacillus species.</title>
        <authorList>
            <person name="Liu G."/>
        </authorList>
    </citation>
    <scope>NUCLEOTIDE SEQUENCE [LARGE SCALE GENOMIC DNA]</scope>
    <source>
        <strain evidence="4">FJAT-49780</strain>
    </source>
</reference>
<dbReference type="Proteomes" id="UP000681414">
    <property type="component" value="Unassembled WGS sequence"/>
</dbReference>
<dbReference type="EMBL" id="JAGYPG010000003">
    <property type="protein sequence ID" value="MBS4196925.1"/>
    <property type="molecule type" value="Genomic_DNA"/>
</dbReference>
<dbReference type="PANTHER" id="PTHR30388:SF6">
    <property type="entry name" value="XANTHINE DEHYDROGENASE SUBUNIT A-RELATED"/>
    <property type="match status" value="1"/>
</dbReference>
<name>A0A942YIX1_9BACI</name>
<feature type="domain" description="XdhC- CoxI" evidence="1">
    <location>
        <begin position="13"/>
        <end position="78"/>
    </location>
</feature>